<dbReference type="PANTHER" id="PTHR23419:SF8">
    <property type="entry name" value="FI09726P"/>
    <property type="match status" value="1"/>
</dbReference>
<keyword evidence="3" id="KW-1185">Reference proteome</keyword>
<dbReference type="Pfam" id="PF03091">
    <property type="entry name" value="CutA1"/>
    <property type="match status" value="1"/>
</dbReference>
<dbReference type="InterPro" id="IPR004323">
    <property type="entry name" value="Ion_tolerance_CutA"/>
</dbReference>
<dbReference type="SUPFAM" id="SSF54913">
    <property type="entry name" value="GlnB-like"/>
    <property type="match status" value="1"/>
</dbReference>
<dbReference type="Proteomes" id="UP000295678">
    <property type="component" value="Unassembled WGS sequence"/>
</dbReference>
<dbReference type="InterPro" id="IPR015867">
    <property type="entry name" value="N-reg_PII/ATP_PRibTrfase_C"/>
</dbReference>
<gene>
    <name evidence="2" type="ORF">EDC22_102311</name>
</gene>
<dbReference type="Gene3D" id="3.30.70.120">
    <property type="match status" value="1"/>
</dbReference>
<evidence type="ECO:0000256" key="1">
    <source>
        <dbReference type="ARBA" id="ARBA00010169"/>
    </source>
</evidence>
<dbReference type="GO" id="GO:0010038">
    <property type="term" value="P:response to metal ion"/>
    <property type="evidence" value="ECO:0007669"/>
    <property type="project" value="InterPro"/>
</dbReference>
<dbReference type="InterPro" id="IPR011322">
    <property type="entry name" value="N-reg_PII-like_a/b"/>
</dbReference>
<dbReference type="EMBL" id="SMAK01000002">
    <property type="protein sequence ID" value="TCT12626.1"/>
    <property type="molecule type" value="Genomic_DNA"/>
</dbReference>
<organism evidence="2 3">
    <name type="scientific">Tepidamorphus gemmatus</name>
    <dbReference type="NCBI Taxonomy" id="747076"/>
    <lineage>
        <taxon>Bacteria</taxon>
        <taxon>Pseudomonadati</taxon>
        <taxon>Pseudomonadota</taxon>
        <taxon>Alphaproteobacteria</taxon>
        <taxon>Hyphomicrobiales</taxon>
        <taxon>Tepidamorphaceae</taxon>
        <taxon>Tepidamorphus</taxon>
    </lineage>
</organism>
<dbReference type="AlphaFoldDB" id="A0A4R3MGF3"/>
<sequence length="114" mass="12555">MQGKAMSDPNDPLRLIYTTFATRYDAERCGRALVERRLAACVNIFPGMTSIYEWQGSLACEDEVAMIVKTRLAVVQAAVEVLQGLHPYDTPAIIVLAPETANHPYSAWVEAQTG</sequence>
<comment type="similarity">
    <text evidence="1">Belongs to the CutA family.</text>
</comment>
<name>A0A4R3MGF3_9HYPH</name>
<dbReference type="PANTHER" id="PTHR23419">
    <property type="entry name" value="DIVALENT CATION TOLERANCE CUTA-RELATED"/>
    <property type="match status" value="1"/>
</dbReference>
<reference evidence="2 3" key="1">
    <citation type="submission" date="2019-03" db="EMBL/GenBank/DDBJ databases">
        <title>Genomic Encyclopedia of Type Strains, Phase IV (KMG-IV): sequencing the most valuable type-strain genomes for metagenomic binning, comparative biology and taxonomic classification.</title>
        <authorList>
            <person name="Goeker M."/>
        </authorList>
    </citation>
    <scope>NUCLEOTIDE SEQUENCE [LARGE SCALE GENOMIC DNA]</scope>
    <source>
        <strain evidence="2 3">DSM 19345</strain>
    </source>
</reference>
<comment type="caution">
    <text evidence="2">The sequence shown here is derived from an EMBL/GenBank/DDBJ whole genome shotgun (WGS) entry which is preliminary data.</text>
</comment>
<protein>
    <submittedName>
        <fullName evidence="2">Periplasmic divalent cation tolerance protein</fullName>
    </submittedName>
</protein>
<proteinExistence type="inferred from homology"/>
<accession>A0A4R3MGF3</accession>
<evidence type="ECO:0000313" key="2">
    <source>
        <dbReference type="EMBL" id="TCT12626.1"/>
    </source>
</evidence>
<evidence type="ECO:0000313" key="3">
    <source>
        <dbReference type="Proteomes" id="UP000295678"/>
    </source>
</evidence>
<dbReference type="GO" id="GO:0005507">
    <property type="term" value="F:copper ion binding"/>
    <property type="evidence" value="ECO:0007669"/>
    <property type="project" value="TreeGrafter"/>
</dbReference>